<dbReference type="EMBL" id="AZAC01000034">
    <property type="protein sequence ID" value="KIX12272.1"/>
    <property type="molecule type" value="Genomic_DNA"/>
</dbReference>
<evidence type="ECO:0000313" key="1">
    <source>
        <dbReference type="EMBL" id="KIX12272.1"/>
    </source>
</evidence>
<evidence type="ECO:0000313" key="2">
    <source>
        <dbReference type="Proteomes" id="UP000032233"/>
    </source>
</evidence>
<keyword evidence="2" id="KW-1185">Reference proteome</keyword>
<dbReference type="Proteomes" id="UP000032233">
    <property type="component" value="Unassembled WGS sequence"/>
</dbReference>
<dbReference type="InParanoid" id="A0A0D2GBL1"/>
<dbReference type="STRING" id="1429043.X474_19910"/>
<protein>
    <submittedName>
        <fullName evidence="1">Uncharacterized protein</fullName>
    </submittedName>
</protein>
<organism evidence="1 2">
    <name type="scientific">Dethiosulfatarculus sandiegensis</name>
    <dbReference type="NCBI Taxonomy" id="1429043"/>
    <lineage>
        <taxon>Bacteria</taxon>
        <taxon>Pseudomonadati</taxon>
        <taxon>Thermodesulfobacteriota</taxon>
        <taxon>Desulfarculia</taxon>
        <taxon>Desulfarculales</taxon>
        <taxon>Desulfarculaceae</taxon>
        <taxon>Dethiosulfatarculus</taxon>
    </lineage>
</organism>
<gene>
    <name evidence="1" type="ORF">X474_19910</name>
</gene>
<comment type="caution">
    <text evidence="1">The sequence shown here is derived from an EMBL/GenBank/DDBJ whole genome shotgun (WGS) entry which is preliminary data.</text>
</comment>
<reference evidence="1 2" key="1">
    <citation type="submission" date="2013-11" db="EMBL/GenBank/DDBJ databases">
        <title>Metagenomic analysis of a methanogenic consortium involved in long chain n-alkane degradation.</title>
        <authorList>
            <person name="Davidova I.A."/>
            <person name="Callaghan A.V."/>
            <person name="Wawrik B."/>
            <person name="Pruitt S."/>
            <person name="Marks C."/>
            <person name="Duncan K.E."/>
            <person name="Suflita J.M."/>
        </authorList>
    </citation>
    <scope>NUCLEOTIDE SEQUENCE [LARGE SCALE GENOMIC DNA]</scope>
    <source>
        <strain evidence="1 2">SPR</strain>
    </source>
</reference>
<sequence length="83" mass="9704">MPRADPTVNKAKTKDRRDLYADSLKNETKAGKRTFPNQSLQAIAFTTKRISTYGIGYWFWFISLYAEILNFHQRVSPFKQDLT</sequence>
<name>A0A0D2GBL1_9BACT</name>
<dbReference type="AlphaFoldDB" id="A0A0D2GBL1"/>
<proteinExistence type="predicted"/>
<accession>A0A0D2GBL1</accession>